<dbReference type="SMART" id="SM00530">
    <property type="entry name" value="HTH_XRE"/>
    <property type="match status" value="1"/>
</dbReference>
<evidence type="ECO:0000313" key="4">
    <source>
        <dbReference type="EMBL" id="MBZ5738449.1"/>
    </source>
</evidence>
<dbReference type="EMBL" id="JAIQZJ010000004">
    <property type="protein sequence ID" value="MBZ5738449.1"/>
    <property type="molecule type" value="Genomic_DNA"/>
</dbReference>
<dbReference type="InterPro" id="IPR013096">
    <property type="entry name" value="Cupin_2"/>
</dbReference>
<evidence type="ECO:0000256" key="1">
    <source>
        <dbReference type="ARBA" id="ARBA00023125"/>
    </source>
</evidence>
<feature type="domain" description="HTH cro/C1-type" evidence="3">
    <location>
        <begin position="29"/>
        <end position="83"/>
    </location>
</feature>
<protein>
    <submittedName>
        <fullName evidence="4">XRE family transcriptional regulator</fullName>
    </submittedName>
</protein>
<dbReference type="InterPro" id="IPR010982">
    <property type="entry name" value="Lambda_DNA-bd_dom_sf"/>
</dbReference>
<gene>
    <name evidence="4" type="ORF">K8U61_09775</name>
</gene>
<reference evidence="4 5" key="1">
    <citation type="submission" date="2021-09" db="EMBL/GenBank/DDBJ databases">
        <title>Whole genome sequence of Nocardioides sp. GBK3QG-3.</title>
        <authorList>
            <person name="Tuo L."/>
        </authorList>
    </citation>
    <scope>NUCLEOTIDE SEQUENCE [LARGE SCALE GENOMIC DNA]</scope>
    <source>
        <strain evidence="4 5">GBK3QG-3</strain>
    </source>
</reference>
<feature type="region of interest" description="Disordered" evidence="2">
    <location>
        <begin position="1"/>
        <end position="22"/>
    </location>
</feature>
<dbReference type="Pfam" id="PF07883">
    <property type="entry name" value="Cupin_2"/>
    <property type="match status" value="1"/>
</dbReference>
<dbReference type="Gene3D" id="2.60.120.10">
    <property type="entry name" value="Jelly Rolls"/>
    <property type="match status" value="1"/>
</dbReference>
<dbReference type="PANTHER" id="PTHR46797:SF1">
    <property type="entry name" value="METHYLPHOSPHONATE SYNTHASE"/>
    <property type="match status" value="1"/>
</dbReference>
<organism evidence="4 5">
    <name type="scientific">Nocardioides mangrovi</name>
    <dbReference type="NCBI Taxonomy" id="2874580"/>
    <lineage>
        <taxon>Bacteria</taxon>
        <taxon>Bacillati</taxon>
        <taxon>Actinomycetota</taxon>
        <taxon>Actinomycetes</taxon>
        <taxon>Propionibacteriales</taxon>
        <taxon>Nocardioidaceae</taxon>
        <taxon>Nocardioides</taxon>
    </lineage>
</organism>
<dbReference type="InterPro" id="IPR014710">
    <property type="entry name" value="RmlC-like_jellyroll"/>
</dbReference>
<name>A0ABS7UC80_9ACTN</name>
<evidence type="ECO:0000259" key="3">
    <source>
        <dbReference type="PROSITE" id="PS50943"/>
    </source>
</evidence>
<feature type="compositionally biased region" description="Low complexity" evidence="2">
    <location>
        <begin position="1"/>
        <end position="13"/>
    </location>
</feature>
<dbReference type="CDD" id="cd02209">
    <property type="entry name" value="cupin_XRE_C"/>
    <property type="match status" value="1"/>
</dbReference>
<dbReference type="Gene3D" id="1.10.260.40">
    <property type="entry name" value="lambda repressor-like DNA-binding domains"/>
    <property type="match status" value="1"/>
</dbReference>
<dbReference type="Pfam" id="PF13560">
    <property type="entry name" value="HTH_31"/>
    <property type="match status" value="1"/>
</dbReference>
<dbReference type="SUPFAM" id="SSF47413">
    <property type="entry name" value="lambda repressor-like DNA-binding domains"/>
    <property type="match status" value="1"/>
</dbReference>
<sequence>MPTRPTQPTTSPPTDDPDTRDARALGERIRAARHARGLTLVQLAELSSLSHPFLSQLERGQARPSMSSLQRIAHALGTSQVELLAVPDTSPPGDDDPRVLRATAGRTGGYGAAHARVLYDAAAPFQTLEVAGSNTDFGQAYVHVEHEWVYVVSGRVEVRLDGEVSLLAPGDSLACPSEVAHHWRSPDGRPYLLVVVKEHLRRS</sequence>
<keyword evidence="1" id="KW-0238">DNA-binding</keyword>
<accession>A0ABS7UC80</accession>
<dbReference type="InterPro" id="IPR011051">
    <property type="entry name" value="RmlC_Cupin_sf"/>
</dbReference>
<dbReference type="PROSITE" id="PS50943">
    <property type="entry name" value="HTH_CROC1"/>
    <property type="match status" value="1"/>
</dbReference>
<dbReference type="Proteomes" id="UP000780875">
    <property type="component" value="Unassembled WGS sequence"/>
</dbReference>
<dbReference type="CDD" id="cd00093">
    <property type="entry name" value="HTH_XRE"/>
    <property type="match status" value="1"/>
</dbReference>
<evidence type="ECO:0000256" key="2">
    <source>
        <dbReference type="SAM" id="MobiDB-lite"/>
    </source>
</evidence>
<dbReference type="PANTHER" id="PTHR46797">
    <property type="entry name" value="HTH-TYPE TRANSCRIPTIONAL REGULATOR"/>
    <property type="match status" value="1"/>
</dbReference>
<dbReference type="InterPro" id="IPR001387">
    <property type="entry name" value="Cro/C1-type_HTH"/>
</dbReference>
<comment type="caution">
    <text evidence="4">The sequence shown here is derived from an EMBL/GenBank/DDBJ whole genome shotgun (WGS) entry which is preliminary data.</text>
</comment>
<evidence type="ECO:0000313" key="5">
    <source>
        <dbReference type="Proteomes" id="UP000780875"/>
    </source>
</evidence>
<dbReference type="SUPFAM" id="SSF51182">
    <property type="entry name" value="RmlC-like cupins"/>
    <property type="match status" value="1"/>
</dbReference>
<keyword evidence="5" id="KW-1185">Reference proteome</keyword>
<dbReference type="RefSeq" id="WP_224122821.1">
    <property type="nucleotide sequence ID" value="NZ_JAIQZJ010000004.1"/>
</dbReference>
<dbReference type="InterPro" id="IPR050807">
    <property type="entry name" value="TransReg_Diox_bact_type"/>
</dbReference>
<proteinExistence type="predicted"/>